<dbReference type="RefSeq" id="WP_035585888.1">
    <property type="nucleotide sequence ID" value="NZ_JADMOT010000002.1"/>
</dbReference>
<dbReference type="EMBL" id="PPTY01000005">
    <property type="protein sequence ID" value="RDB87196.1"/>
    <property type="molecule type" value="Genomic_DNA"/>
</dbReference>
<sequence length="384" mass="42263">MDDYEPWLTPCDPDFDPEKCESAYALWAVKEEGEPVKFLEASITDNLDYPSGYWFFWRTISFSEETGRLIEGEWGGAGDICRADYVADMVLPGGAVFARVQGELDDGIPFDWEVRRPLDDCAKTRAAEAIRAGILALPLSASASIEAIPSPYKIDVSIVHGGTLTHDMARNLLVSAEHYYRDSALCGLLDNWNGLAVAQRALLVQATKSMREDSPDEAFASLSRAIALIRATDERAGDVSDHTLAHNLLISGFEEMERDNTKLISRQISEGRLDIGEIARAFVGAMGRKTGAALDAALEGKHAGCYSRDVDALVFTDDDIDDYANMIEHGRPDLDFIQCREIASQAVTDWNNGHAMDGFTEFLYDYANEHAPAKSVKQGGGIRH</sequence>
<reference evidence="1 2" key="1">
    <citation type="journal article" date="2018" name="Elife">
        <title>Discovery and characterization of a prevalent human gut bacterial enzyme sufficient for the inactivation of a family of plant toxins.</title>
        <authorList>
            <person name="Koppel N."/>
            <person name="Bisanz J.E."/>
            <person name="Pandelia M.E."/>
            <person name="Turnbaugh P.J."/>
            <person name="Balskus E.P."/>
        </authorList>
    </citation>
    <scope>NUCLEOTIDE SEQUENCE [LARGE SCALE GENOMIC DNA]</scope>
    <source>
        <strain evidence="1 2">FAA1-1-60AUCSF</strain>
    </source>
</reference>
<gene>
    <name evidence="1" type="ORF">C1871_04995</name>
</gene>
<protein>
    <submittedName>
        <fullName evidence="1">Uncharacterized protein</fullName>
    </submittedName>
</protein>
<comment type="caution">
    <text evidence="1">The sequence shown here is derived from an EMBL/GenBank/DDBJ whole genome shotgun (WGS) entry which is preliminary data.</text>
</comment>
<organism evidence="1 2">
    <name type="scientific">Eggerthella lenta</name>
    <name type="common">Eubacterium lentum</name>
    <dbReference type="NCBI Taxonomy" id="84112"/>
    <lineage>
        <taxon>Bacteria</taxon>
        <taxon>Bacillati</taxon>
        <taxon>Actinomycetota</taxon>
        <taxon>Coriobacteriia</taxon>
        <taxon>Eggerthellales</taxon>
        <taxon>Eggerthellaceae</taxon>
        <taxon>Eggerthella</taxon>
    </lineage>
</organism>
<name>A0A369NBC4_EGGLN</name>
<dbReference type="Proteomes" id="UP000253857">
    <property type="component" value="Unassembled WGS sequence"/>
</dbReference>
<evidence type="ECO:0000313" key="1">
    <source>
        <dbReference type="EMBL" id="RDB87196.1"/>
    </source>
</evidence>
<evidence type="ECO:0000313" key="2">
    <source>
        <dbReference type="Proteomes" id="UP000253857"/>
    </source>
</evidence>
<accession>A0A369NBC4</accession>
<proteinExistence type="predicted"/>
<dbReference type="AlphaFoldDB" id="A0A369NBC4"/>